<dbReference type="InterPro" id="IPR045340">
    <property type="entry name" value="DUF6533"/>
</dbReference>
<organism evidence="4 5">
    <name type="scientific">Thelephora terrestris</name>
    <dbReference type="NCBI Taxonomy" id="56493"/>
    <lineage>
        <taxon>Eukaryota</taxon>
        <taxon>Fungi</taxon>
        <taxon>Dikarya</taxon>
        <taxon>Basidiomycota</taxon>
        <taxon>Agaricomycotina</taxon>
        <taxon>Agaricomycetes</taxon>
        <taxon>Thelephorales</taxon>
        <taxon>Thelephoraceae</taxon>
        <taxon>Thelephora</taxon>
    </lineage>
</organism>
<dbReference type="Pfam" id="PF20151">
    <property type="entry name" value="DUF6533"/>
    <property type="match status" value="1"/>
</dbReference>
<proteinExistence type="predicted"/>
<gene>
    <name evidence="4" type="ORF">BJ322DRAFT_507524</name>
</gene>
<accession>A0A9P6H3Q9</accession>
<name>A0A9P6H3Q9_9AGAM</name>
<comment type="caution">
    <text evidence="4">The sequence shown here is derived from an EMBL/GenBank/DDBJ whole genome shotgun (WGS) entry which is preliminary data.</text>
</comment>
<keyword evidence="2" id="KW-1133">Transmembrane helix</keyword>
<sequence length="385" mass="42816">MTDSPETALYFIFISQLVFVAFYAIVAWDWITSFNREWRYIWKAAWTPVKVSYLFCRYWVLAVGCFLLFCFVNDHTLEMCHKIYKIPVALAMWNQLGSEVVLLIRTYAFFNRNVYLLSFLIACLGGIVAYQLYVATSQMELLPFIKPPYTHGPCLPVSRPHAAHLLGFFMAPLAYDTIVTVITVVKAFMIRRRRGGPSSMLIQTFIREGVFYYILISIANLVNGIFYLQPRQAMSAICIPLSVFLSPVLACRLILDLRERGAEASRADTGRSSTNNGLQSLPRCYQGSTSFTSTHSSPRSPQSTGGGGIRSSNRGSTRSKGQFLVSTSVSGVATAITMGKGVIDGVELAEMSKEDVDHFGDDDFKIDVGGVGGIRVEVEKTSTNL</sequence>
<evidence type="ECO:0000313" key="5">
    <source>
        <dbReference type="Proteomes" id="UP000736335"/>
    </source>
</evidence>
<feature type="region of interest" description="Disordered" evidence="1">
    <location>
        <begin position="287"/>
        <end position="320"/>
    </location>
</feature>
<dbReference type="AlphaFoldDB" id="A0A9P6H3Q9"/>
<protein>
    <recommendedName>
        <fullName evidence="3">DUF6533 domain-containing protein</fullName>
    </recommendedName>
</protein>
<feature type="domain" description="DUF6533" evidence="3">
    <location>
        <begin position="18"/>
        <end position="61"/>
    </location>
</feature>
<keyword evidence="2" id="KW-0472">Membrane</keyword>
<feature type="transmembrane region" description="Helical" evidence="2">
    <location>
        <begin position="165"/>
        <end position="189"/>
    </location>
</feature>
<feature type="transmembrane region" description="Helical" evidence="2">
    <location>
        <begin position="114"/>
        <end position="133"/>
    </location>
</feature>
<keyword evidence="5" id="KW-1185">Reference proteome</keyword>
<evidence type="ECO:0000259" key="3">
    <source>
        <dbReference type="Pfam" id="PF20151"/>
    </source>
</evidence>
<reference evidence="4" key="2">
    <citation type="submission" date="2020-11" db="EMBL/GenBank/DDBJ databases">
        <authorList>
            <consortium name="DOE Joint Genome Institute"/>
            <person name="Kuo A."/>
            <person name="Miyauchi S."/>
            <person name="Kiss E."/>
            <person name="Drula E."/>
            <person name="Kohler A."/>
            <person name="Sanchez-Garcia M."/>
            <person name="Andreopoulos B."/>
            <person name="Barry K.W."/>
            <person name="Bonito G."/>
            <person name="Buee M."/>
            <person name="Carver A."/>
            <person name="Chen C."/>
            <person name="Cichocki N."/>
            <person name="Clum A."/>
            <person name="Culley D."/>
            <person name="Crous P.W."/>
            <person name="Fauchery L."/>
            <person name="Girlanda M."/>
            <person name="Hayes R."/>
            <person name="Keri Z."/>
            <person name="Labutti K."/>
            <person name="Lipzen A."/>
            <person name="Lombard V."/>
            <person name="Magnuson J."/>
            <person name="Maillard F."/>
            <person name="Morin E."/>
            <person name="Murat C."/>
            <person name="Nolan M."/>
            <person name="Ohm R."/>
            <person name="Pangilinan J."/>
            <person name="Pereira M."/>
            <person name="Perotto S."/>
            <person name="Peter M."/>
            <person name="Riley R."/>
            <person name="Sitrit Y."/>
            <person name="Stielow B."/>
            <person name="Szollosi G."/>
            <person name="Zifcakova L."/>
            <person name="Stursova M."/>
            <person name="Spatafora J.W."/>
            <person name="Tedersoo L."/>
            <person name="Vaario L.-M."/>
            <person name="Yamada A."/>
            <person name="Yan M."/>
            <person name="Wang P."/>
            <person name="Xu J."/>
            <person name="Bruns T."/>
            <person name="Baldrian P."/>
            <person name="Vilgalys R."/>
            <person name="Henrissat B."/>
            <person name="Grigoriev I.V."/>
            <person name="Hibbett D."/>
            <person name="Nagy L.G."/>
            <person name="Martin F.M."/>
        </authorList>
    </citation>
    <scope>NUCLEOTIDE SEQUENCE</scope>
    <source>
        <strain evidence="4">UH-Tt-Lm1</strain>
    </source>
</reference>
<feature type="transmembrane region" description="Helical" evidence="2">
    <location>
        <begin position="51"/>
        <end position="72"/>
    </location>
</feature>
<keyword evidence="2" id="KW-0812">Transmembrane</keyword>
<feature type="transmembrane region" description="Helical" evidence="2">
    <location>
        <begin position="7"/>
        <end position="31"/>
    </location>
</feature>
<dbReference type="Proteomes" id="UP000736335">
    <property type="component" value="Unassembled WGS sequence"/>
</dbReference>
<evidence type="ECO:0000256" key="2">
    <source>
        <dbReference type="SAM" id="Phobius"/>
    </source>
</evidence>
<feature type="transmembrane region" description="Helical" evidence="2">
    <location>
        <begin position="210"/>
        <end position="228"/>
    </location>
</feature>
<reference evidence="4" key="1">
    <citation type="journal article" date="2020" name="Nat. Commun.">
        <title>Large-scale genome sequencing of mycorrhizal fungi provides insights into the early evolution of symbiotic traits.</title>
        <authorList>
            <person name="Miyauchi S."/>
            <person name="Kiss E."/>
            <person name="Kuo A."/>
            <person name="Drula E."/>
            <person name="Kohler A."/>
            <person name="Sanchez-Garcia M."/>
            <person name="Morin E."/>
            <person name="Andreopoulos B."/>
            <person name="Barry K.W."/>
            <person name="Bonito G."/>
            <person name="Buee M."/>
            <person name="Carver A."/>
            <person name="Chen C."/>
            <person name="Cichocki N."/>
            <person name="Clum A."/>
            <person name="Culley D."/>
            <person name="Crous P.W."/>
            <person name="Fauchery L."/>
            <person name="Girlanda M."/>
            <person name="Hayes R.D."/>
            <person name="Keri Z."/>
            <person name="LaButti K."/>
            <person name="Lipzen A."/>
            <person name="Lombard V."/>
            <person name="Magnuson J."/>
            <person name="Maillard F."/>
            <person name="Murat C."/>
            <person name="Nolan M."/>
            <person name="Ohm R.A."/>
            <person name="Pangilinan J."/>
            <person name="Pereira M.F."/>
            <person name="Perotto S."/>
            <person name="Peter M."/>
            <person name="Pfister S."/>
            <person name="Riley R."/>
            <person name="Sitrit Y."/>
            <person name="Stielow J.B."/>
            <person name="Szollosi G."/>
            <person name="Zifcakova L."/>
            <person name="Stursova M."/>
            <person name="Spatafora J.W."/>
            <person name="Tedersoo L."/>
            <person name="Vaario L.M."/>
            <person name="Yamada A."/>
            <person name="Yan M."/>
            <person name="Wang P."/>
            <person name="Xu J."/>
            <person name="Bruns T."/>
            <person name="Baldrian P."/>
            <person name="Vilgalys R."/>
            <person name="Dunand C."/>
            <person name="Henrissat B."/>
            <person name="Grigoriev I.V."/>
            <person name="Hibbett D."/>
            <person name="Nagy L.G."/>
            <person name="Martin F.M."/>
        </authorList>
    </citation>
    <scope>NUCLEOTIDE SEQUENCE</scope>
    <source>
        <strain evidence="4">UH-Tt-Lm1</strain>
    </source>
</reference>
<feature type="compositionally biased region" description="Polar residues" evidence="1">
    <location>
        <begin position="287"/>
        <end position="302"/>
    </location>
</feature>
<evidence type="ECO:0000313" key="4">
    <source>
        <dbReference type="EMBL" id="KAF9778254.1"/>
    </source>
</evidence>
<evidence type="ECO:0000256" key="1">
    <source>
        <dbReference type="SAM" id="MobiDB-lite"/>
    </source>
</evidence>
<feature type="transmembrane region" description="Helical" evidence="2">
    <location>
        <begin position="234"/>
        <end position="255"/>
    </location>
</feature>
<feature type="compositionally biased region" description="Low complexity" evidence="1">
    <location>
        <begin position="310"/>
        <end position="319"/>
    </location>
</feature>
<dbReference type="EMBL" id="WIUZ02000024">
    <property type="protein sequence ID" value="KAF9778254.1"/>
    <property type="molecule type" value="Genomic_DNA"/>
</dbReference>
<dbReference type="OrthoDB" id="2549021at2759"/>